<dbReference type="Gene3D" id="3.40.30.10">
    <property type="entry name" value="Glutaredoxin"/>
    <property type="match status" value="1"/>
</dbReference>
<dbReference type="CDD" id="cd02947">
    <property type="entry name" value="TRX_family"/>
    <property type="match status" value="1"/>
</dbReference>
<dbReference type="EMBL" id="MN740007">
    <property type="protein sequence ID" value="QHT83309.1"/>
    <property type="molecule type" value="Genomic_DNA"/>
</dbReference>
<accession>A0A6C0HS24</accession>
<dbReference type="Pfam" id="PF00085">
    <property type="entry name" value="Thioredoxin"/>
    <property type="match status" value="1"/>
</dbReference>
<dbReference type="InterPro" id="IPR013766">
    <property type="entry name" value="Thioredoxin_domain"/>
</dbReference>
<dbReference type="AlphaFoldDB" id="A0A6C0HS24"/>
<sequence length="129" mass="14451">MKKVITNFETRQDFLNLLPKNPGLIIIKFGAPWCKPCQKIAHIVDGFFATSPESVICADINIDENFDLYAFMKKMGMVNGIPAILMYKQNNLSYISDDSVSGADPKDLDGFFKRCGNALAAIERQNKIK</sequence>
<evidence type="ECO:0000259" key="1">
    <source>
        <dbReference type="Pfam" id="PF00085"/>
    </source>
</evidence>
<dbReference type="InterPro" id="IPR036249">
    <property type="entry name" value="Thioredoxin-like_sf"/>
</dbReference>
<feature type="domain" description="Thioredoxin" evidence="1">
    <location>
        <begin position="10"/>
        <end position="106"/>
    </location>
</feature>
<proteinExistence type="predicted"/>
<dbReference type="SUPFAM" id="SSF52833">
    <property type="entry name" value="Thioredoxin-like"/>
    <property type="match status" value="1"/>
</dbReference>
<reference evidence="2" key="1">
    <citation type="journal article" date="2020" name="Nature">
        <title>Giant virus diversity and host interactions through global metagenomics.</title>
        <authorList>
            <person name="Schulz F."/>
            <person name="Roux S."/>
            <person name="Paez-Espino D."/>
            <person name="Jungbluth S."/>
            <person name="Walsh D.A."/>
            <person name="Denef V.J."/>
            <person name="McMahon K.D."/>
            <person name="Konstantinidis K.T."/>
            <person name="Eloe-Fadrosh E.A."/>
            <person name="Kyrpides N.C."/>
            <person name="Woyke T."/>
        </authorList>
    </citation>
    <scope>NUCLEOTIDE SEQUENCE</scope>
    <source>
        <strain evidence="2">GVMAG-M-3300023184-167</strain>
    </source>
</reference>
<organism evidence="2">
    <name type="scientific">viral metagenome</name>
    <dbReference type="NCBI Taxonomy" id="1070528"/>
    <lineage>
        <taxon>unclassified sequences</taxon>
        <taxon>metagenomes</taxon>
        <taxon>organismal metagenomes</taxon>
    </lineage>
</organism>
<protein>
    <recommendedName>
        <fullName evidence="1">Thioredoxin domain-containing protein</fullName>
    </recommendedName>
</protein>
<evidence type="ECO:0000313" key="2">
    <source>
        <dbReference type="EMBL" id="QHT83309.1"/>
    </source>
</evidence>
<name>A0A6C0HS24_9ZZZZ</name>